<feature type="region of interest" description="Disordered" evidence="1">
    <location>
        <begin position="63"/>
        <end position="92"/>
    </location>
</feature>
<evidence type="ECO:0000313" key="4">
    <source>
        <dbReference type="Proteomes" id="UP000807504"/>
    </source>
</evidence>
<organism evidence="3 4">
    <name type="scientific">Argiope bruennichi</name>
    <name type="common">Wasp spider</name>
    <name type="synonym">Aranea bruennichi</name>
    <dbReference type="NCBI Taxonomy" id="94029"/>
    <lineage>
        <taxon>Eukaryota</taxon>
        <taxon>Metazoa</taxon>
        <taxon>Ecdysozoa</taxon>
        <taxon>Arthropoda</taxon>
        <taxon>Chelicerata</taxon>
        <taxon>Arachnida</taxon>
        <taxon>Araneae</taxon>
        <taxon>Araneomorphae</taxon>
        <taxon>Entelegynae</taxon>
        <taxon>Araneoidea</taxon>
        <taxon>Araneidae</taxon>
        <taxon>Argiope</taxon>
    </lineage>
</organism>
<feature type="compositionally biased region" description="Basic residues" evidence="1">
    <location>
        <begin position="303"/>
        <end position="313"/>
    </location>
</feature>
<keyword evidence="2" id="KW-0732">Signal</keyword>
<reference evidence="3" key="1">
    <citation type="journal article" date="2020" name="bioRxiv">
        <title>Chromosome-level reference genome of the European wasp spider Argiope bruennichi: a resource for studies on range expansion and evolutionary adaptation.</title>
        <authorList>
            <person name="Sheffer M.M."/>
            <person name="Hoppe A."/>
            <person name="Krehenwinkel H."/>
            <person name="Uhl G."/>
            <person name="Kuss A.W."/>
            <person name="Jensen L."/>
            <person name="Jensen C."/>
            <person name="Gillespie R.G."/>
            <person name="Hoff K.J."/>
            <person name="Prost S."/>
        </authorList>
    </citation>
    <scope>NUCLEOTIDE SEQUENCE</scope>
</reference>
<dbReference type="AlphaFoldDB" id="A0A8T0E3Q6"/>
<feature type="compositionally biased region" description="Basic residues" evidence="1">
    <location>
        <begin position="283"/>
        <end position="292"/>
    </location>
</feature>
<feature type="chain" id="PRO_5035850437" evidence="2">
    <location>
        <begin position="23"/>
        <end position="319"/>
    </location>
</feature>
<name>A0A8T0E3Q6_ARGBR</name>
<feature type="region of interest" description="Disordered" evidence="1">
    <location>
        <begin position="264"/>
        <end position="319"/>
    </location>
</feature>
<evidence type="ECO:0000313" key="3">
    <source>
        <dbReference type="EMBL" id="KAF8764936.1"/>
    </source>
</evidence>
<feature type="signal peptide" evidence="2">
    <location>
        <begin position="1"/>
        <end position="22"/>
    </location>
</feature>
<evidence type="ECO:0000256" key="1">
    <source>
        <dbReference type="SAM" id="MobiDB-lite"/>
    </source>
</evidence>
<protein>
    <submittedName>
        <fullName evidence="3">Uncharacterized protein</fullName>
    </submittedName>
</protein>
<keyword evidence="4" id="KW-1185">Reference proteome</keyword>
<accession>A0A8T0E3Q6</accession>
<dbReference type="EMBL" id="JABXBU010002231">
    <property type="protein sequence ID" value="KAF8764936.1"/>
    <property type="molecule type" value="Genomic_DNA"/>
</dbReference>
<gene>
    <name evidence="3" type="ORF">HNY73_022963</name>
</gene>
<reference evidence="3" key="2">
    <citation type="submission" date="2020-06" db="EMBL/GenBank/DDBJ databases">
        <authorList>
            <person name="Sheffer M."/>
        </authorList>
    </citation>
    <scope>NUCLEOTIDE SEQUENCE</scope>
</reference>
<dbReference type="Proteomes" id="UP000807504">
    <property type="component" value="Unassembled WGS sequence"/>
</dbReference>
<proteinExistence type="predicted"/>
<evidence type="ECO:0000256" key="2">
    <source>
        <dbReference type="SAM" id="SignalP"/>
    </source>
</evidence>
<sequence length="319" mass="36488">MKSVCSHILFIILLSTTHIIDAVKLVVIKDDAGSKSEEESVEKFSSNESKEIDFLMDFIEKEARGRRNPPPAQTGRLVRRKKTNSGLASQHSFRNERVHVPKLAKEYHVHYHNHQHKATENPSLAVNEDKLTPMLLDTLSSHLNTFQNIYTSPRAPSLPLIIPSEADRFKDFKDFESLLRPMNPNSEPHSKYPTLDVDREVINSFDAASIQPIVATSNRTNNNGKLEILKKYQKLLNSRFRQNHNSQFGDGDFLNRDRFAGFTDFSNIETPPPSSEVAEKPKISRKRMRAFGKKNSPSLSKLRTARRQQRKITKITITE</sequence>
<comment type="caution">
    <text evidence="3">The sequence shown here is derived from an EMBL/GenBank/DDBJ whole genome shotgun (WGS) entry which is preliminary data.</text>
</comment>